<dbReference type="GO" id="GO:0016787">
    <property type="term" value="F:hydrolase activity"/>
    <property type="evidence" value="ECO:0007669"/>
    <property type="project" value="UniProtKB-KW"/>
</dbReference>
<dbReference type="InterPro" id="IPR041373">
    <property type="entry name" value="RT_RNaseH"/>
</dbReference>
<dbReference type="PANTHER" id="PTHR37984:SF5">
    <property type="entry name" value="PROTEIN NYNRIN-LIKE"/>
    <property type="match status" value="1"/>
</dbReference>
<dbReference type="AlphaFoldDB" id="A0A163LVS6"/>
<accession>A0A163LVS6</accession>
<keyword evidence="1" id="KW-0808">Transferase</keyword>
<dbReference type="OMA" id="TIMERNY"/>
<evidence type="ECO:0000313" key="9">
    <source>
        <dbReference type="Proteomes" id="UP000078561"/>
    </source>
</evidence>
<evidence type="ECO:0000256" key="1">
    <source>
        <dbReference type="ARBA" id="ARBA00022679"/>
    </source>
</evidence>
<dbReference type="GO" id="GO:0004519">
    <property type="term" value="F:endonuclease activity"/>
    <property type="evidence" value="ECO:0007669"/>
    <property type="project" value="UniProtKB-KW"/>
</dbReference>
<dbReference type="FunFam" id="3.10.20.370:FF:000001">
    <property type="entry name" value="Retrovirus-related Pol polyprotein from transposon 17.6-like protein"/>
    <property type="match status" value="1"/>
</dbReference>
<protein>
    <recommendedName>
        <fullName evidence="7">Reverse transcriptase RNase H-like domain-containing protein</fullName>
    </recommendedName>
</protein>
<organism evidence="8">
    <name type="scientific">Absidia glauca</name>
    <name type="common">Pin mould</name>
    <dbReference type="NCBI Taxonomy" id="4829"/>
    <lineage>
        <taxon>Eukaryota</taxon>
        <taxon>Fungi</taxon>
        <taxon>Fungi incertae sedis</taxon>
        <taxon>Mucoromycota</taxon>
        <taxon>Mucoromycotina</taxon>
        <taxon>Mucoromycetes</taxon>
        <taxon>Mucorales</taxon>
        <taxon>Cunninghamellaceae</taxon>
        <taxon>Absidia</taxon>
    </lineage>
</organism>
<keyword evidence="4" id="KW-0255">Endonuclease</keyword>
<proteinExistence type="predicted"/>
<dbReference type="CDD" id="cd09274">
    <property type="entry name" value="RNase_HI_RT_Ty3"/>
    <property type="match status" value="1"/>
</dbReference>
<dbReference type="Pfam" id="PF17917">
    <property type="entry name" value="RT_RNaseH"/>
    <property type="match status" value="1"/>
</dbReference>
<evidence type="ECO:0000259" key="7">
    <source>
        <dbReference type="Pfam" id="PF17917"/>
    </source>
</evidence>
<feature type="non-terminal residue" evidence="8">
    <location>
        <position position="1"/>
    </location>
</feature>
<keyword evidence="2" id="KW-0548">Nucleotidyltransferase</keyword>
<evidence type="ECO:0000256" key="4">
    <source>
        <dbReference type="ARBA" id="ARBA00022759"/>
    </source>
</evidence>
<dbReference type="SUPFAM" id="SSF56672">
    <property type="entry name" value="DNA/RNA polymerases"/>
    <property type="match status" value="1"/>
</dbReference>
<evidence type="ECO:0000313" key="8">
    <source>
        <dbReference type="EMBL" id="SAL97138.1"/>
    </source>
</evidence>
<keyword evidence="5" id="KW-0378">Hydrolase</keyword>
<dbReference type="GO" id="GO:0003964">
    <property type="term" value="F:RNA-directed DNA polymerase activity"/>
    <property type="evidence" value="ECO:0007669"/>
    <property type="project" value="UniProtKB-KW"/>
</dbReference>
<evidence type="ECO:0000256" key="6">
    <source>
        <dbReference type="ARBA" id="ARBA00022918"/>
    </source>
</evidence>
<keyword evidence="3" id="KW-0540">Nuclease</keyword>
<dbReference type="EMBL" id="LT551558">
    <property type="protein sequence ID" value="SAL97138.1"/>
    <property type="molecule type" value="Genomic_DNA"/>
</dbReference>
<feature type="non-terminal residue" evidence="8">
    <location>
        <position position="186"/>
    </location>
</feature>
<keyword evidence="9" id="KW-1185">Reference proteome</keyword>
<reference evidence="8" key="1">
    <citation type="submission" date="2016-04" db="EMBL/GenBank/DDBJ databases">
        <authorList>
            <person name="Evans L.H."/>
            <person name="Alamgir A."/>
            <person name="Owens N."/>
            <person name="Weber N.D."/>
            <person name="Virtaneva K."/>
            <person name="Barbian K."/>
            <person name="Babar A."/>
            <person name="Rosenke K."/>
        </authorList>
    </citation>
    <scope>NUCLEOTIDE SEQUENCE [LARGE SCALE GENOMIC DNA]</scope>
    <source>
        <strain evidence="8">CBS 101.48</strain>
    </source>
</reference>
<keyword evidence="6" id="KW-0695">RNA-directed DNA polymerase</keyword>
<name>A0A163LVS6_ABSGL</name>
<dbReference type="Proteomes" id="UP000078561">
    <property type="component" value="Unassembled WGS sequence"/>
</dbReference>
<feature type="domain" description="Reverse transcriptase RNase H-like" evidence="7">
    <location>
        <begin position="4"/>
        <end position="106"/>
    </location>
</feature>
<dbReference type="InParanoid" id="A0A163LVS6"/>
<evidence type="ECO:0000256" key="5">
    <source>
        <dbReference type="ARBA" id="ARBA00022801"/>
    </source>
</evidence>
<evidence type="ECO:0000256" key="3">
    <source>
        <dbReference type="ARBA" id="ARBA00022722"/>
    </source>
</evidence>
<gene>
    <name evidence="8" type="primary">ABSGL_02602.1 scaffold 3585</name>
</gene>
<dbReference type="OrthoDB" id="2287420at2759"/>
<sequence length="186" mass="21240">PRSDLPFHVATDASDVGIGAVLYQLDKDGTILHNGFMARALSKSERNYQITKKELLAVIFALNKFHQHLWGRHFTLYTDHKALVYIHSQRDLNAMLSKWFDTLLDYNFDVVHLPGIDNVLPDALSRLFPTGKDLGEGNADDTDQIRVDYAANKDQESLLKLTRAVQKMQLENEYLAPPTEEERRTT</sequence>
<dbReference type="InterPro" id="IPR043502">
    <property type="entry name" value="DNA/RNA_pol_sf"/>
</dbReference>
<evidence type="ECO:0000256" key="2">
    <source>
        <dbReference type="ARBA" id="ARBA00022695"/>
    </source>
</evidence>
<dbReference type="STRING" id="4829.A0A163LVS6"/>
<dbReference type="InterPro" id="IPR050951">
    <property type="entry name" value="Retrovirus_Pol_polyprotein"/>
</dbReference>
<dbReference type="PANTHER" id="PTHR37984">
    <property type="entry name" value="PROTEIN CBG26694"/>
    <property type="match status" value="1"/>
</dbReference>